<dbReference type="Gene3D" id="3.20.20.70">
    <property type="entry name" value="Aldolase class I"/>
    <property type="match status" value="1"/>
</dbReference>
<organism evidence="4 5">
    <name type="scientific">Blastopirellula marina</name>
    <dbReference type="NCBI Taxonomy" id="124"/>
    <lineage>
        <taxon>Bacteria</taxon>
        <taxon>Pseudomonadati</taxon>
        <taxon>Planctomycetota</taxon>
        <taxon>Planctomycetia</taxon>
        <taxon>Pirellulales</taxon>
        <taxon>Pirellulaceae</taxon>
        <taxon>Blastopirellula</taxon>
    </lineage>
</organism>
<sequence>MWTFIILGVIVAVAAITTVHDLWQTKHAILRNFPIIGHFRYWLEAIGPELRQYIVTSNNEERPFSRDQRTWVYASSKLENNYFGFGTDDDLESSPNHLIIKHAAFPVHDPHPGEKEFDQEYRIPCAKVMGAYRGRRLAFRPKSVVNVSGMSFGSLSGPAIEALNIGSKLAGCLHNTGEGGISPYHQRGGDLVMQIGTGYFGCRDSKGNFDLGRFKEVVAANPVRAVEVKLSQGAKPGVGGFLPAAKITEEISRIRGIPRGVDCASPSSHSAFHNVDEMLDFVEMLADASGVPVGIKSAVGELPFWTHLAESMARTHRGVDFITIDGGEGGTGAAPLVFADHVALPFKIGFGRVYREFVKFDLHHHVVFNGSGKLGFPETGLFAMALGCDMISVAREAMLSIGCIQAQRCHTGHCPAGVATQNRWLQRGLDPTLKSFRVANYVATLRKEMLRLSRACGVVHPSLVTLDHFDVLDDRLQAMAATTLFDHRAEWGLPSADDQVAIRQIMTAPLSERDSLARIVSKENCSPELAESST</sequence>
<dbReference type="InterPro" id="IPR002932">
    <property type="entry name" value="Glu_synthdom"/>
</dbReference>
<dbReference type="GO" id="GO:0006537">
    <property type="term" value="P:glutamate biosynthetic process"/>
    <property type="evidence" value="ECO:0007669"/>
    <property type="project" value="InterPro"/>
</dbReference>
<comment type="caution">
    <text evidence="4">The sequence shown here is derived from an EMBL/GenBank/DDBJ whole genome shotgun (WGS) entry which is preliminary data.</text>
</comment>
<evidence type="ECO:0000256" key="1">
    <source>
        <dbReference type="ARBA" id="ARBA00009716"/>
    </source>
</evidence>
<dbReference type="EMBL" id="PUHZ01000024">
    <property type="protein sequence ID" value="PQO42960.1"/>
    <property type="molecule type" value="Genomic_DNA"/>
</dbReference>
<dbReference type="RefSeq" id="WP_105338172.1">
    <property type="nucleotide sequence ID" value="NZ_PUHZ01000024.1"/>
</dbReference>
<protein>
    <submittedName>
        <fullName evidence="4">FMN-binding glutamate synthase family protein</fullName>
    </submittedName>
</protein>
<name>A0A2S8GF92_9BACT</name>
<comment type="similarity">
    <text evidence="1 2">Belongs to the glutamate synthase family.</text>
</comment>
<evidence type="ECO:0000313" key="5">
    <source>
        <dbReference type="Proteomes" id="UP000237819"/>
    </source>
</evidence>
<dbReference type="SUPFAM" id="SSF51395">
    <property type="entry name" value="FMN-linked oxidoreductases"/>
    <property type="match status" value="1"/>
</dbReference>
<dbReference type="PANTHER" id="PTHR43819">
    <property type="entry name" value="ARCHAEAL-TYPE GLUTAMATE SYNTHASE [NADPH]"/>
    <property type="match status" value="1"/>
</dbReference>
<dbReference type="Pfam" id="PF01645">
    <property type="entry name" value="Glu_synthase"/>
    <property type="match status" value="1"/>
</dbReference>
<reference evidence="4 5" key="1">
    <citation type="submission" date="2018-02" db="EMBL/GenBank/DDBJ databases">
        <title>Comparative genomes isolates from brazilian mangrove.</title>
        <authorList>
            <person name="Araujo J.E."/>
            <person name="Taketani R.G."/>
            <person name="Silva M.C.P."/>
            <person name="Loureco M.V."/>
            <person name="Andreote F.D."/>
        </authorList>
    </citation>
    <scope>NUCLEOTIDE SEQUENCE [LARGE SCALE GENOMIC DNA]</scope>
    <source>
        <strain evidence="4 5">Nap-Phe MGV</strain>
    </source>
</reference>
<dbReference type="OrthoDB" id="9758182at2"/>
<dbReference type="PANTHER" id="PTHR43819:SF1">
    <property type="entry name" value="ARCHAEAL-TYPE GLUTAMATE SYNTHASE [NADPH]"/>
    <property type="match status" value="1"/>
</dbReference>
<dbReference type="CDD" id="cd02808">
    <property type="entry name" value="GltS_FMN"/>
    <property type="match status" value="1"/>
</dbReference>
<feature type="domain" description="Glutamate synthase" evidence="3">
    <location>
        <begin position="142"/>
        <end position="457"/>
    </location>
</feature>
<dbReference type="Proteomes" id="UP000237819">
    <property type="component" value="Unassembled WGS sequence"/>
</dbReference>
<proteinExistence type="inferred from homology"/>
<dbReference type="InterPro" id="IPR013785">
    <property type="entry name" value="Aldolase_TIM"/>
</dbReference>
<evidence type="ECO:0000313" key="4">
    <source>
        <dbReference type="EMBL" id="PQO42960.1"/>
    </source>
</evidence>
<dbReference type="GO" id="GO:0015930">
    <property type="term" value="F:glutamate synthase activity"/>
    <property type="evidence" value="ECO:0007669"/>
    <property type="project" value="InterPro"/>
</dbReference>
<dbReference type="AlphaFoldDB" id="A0A2S8GF92"/>
<gene>
    <name evidence="4" type="ORF">C5Y93_24875</name>
</gene>
<evidence type="ECO:0000259" key="3">
    <source>
        <dbReference type="Pfam" id="PF01645"/>
    </source>
</evidence>
<accession>A0A2S8GF92</accession>
<evidence type="ECO:0000256" key="2">
    <source>
        <dbReference type="PIRNR" id="PIRNR006429"/>
    </source>
</evidence>
<dbReference type="InterPro" id="IPR024188">
    <property type="entry name" value="GltB"/>
</dbReference>
<dbReference type="PIRSF" id="PIRSF006429">
    <property type="entry name" value="GOGAT_lg_2"/>
    <property type="match status" value="1"/>
</dbReference>